<proteinExistence type="inferred from homology"/>
<dbReference type="EMBL" id="BEYU01000091">
    <property type="protein sequence ID" value="GBG31113.1"/>
    <property type="molecule type" value="Genomic_DNA"/>
</dbReference>
<evidence type="ECO:0000256" key="2">
    <source>
        <dbReference type="ARBA" id="ARBA00022741"/>
    </source>
</evidence>
<keyword evidence="8" id="KW-1185">Reference proteome</keyword>
<keyword evidence="4" id="KW-0238">DNA-binding</keyword>
<keyword evidence="3" id="KW-0067">ATP-binding</keyword>
<evidence type="ECO:0000256" key="1">
    <source>
        <dbReference type="ARBA" id="ARBA00006271"/>
    </source>
</evidence>
<dbReference type="GO" id="GO:0030983">
    <property type="term" value="F:mismatched DNA binding"/>
    <property type="evidence" value="ECO:0007669"/>
    <property type="project" value="InterPro"/>
</dbReference>
<dbReference type="InterPro" id="IPR007696">
    <property type="entry name" value="DNA_mismatch_repair_MutS_core"/>
</dbReference>
<dbReference type="InParanoid" id="A0A2R5GR58"/>
<dbReference type="SMART" id="SM00534">
    <property type="entry name" value="MUTSac"/>
    <property type="match status" value="1"/>
</dbReference>
<dbReference type="Pfam" id="PF05192">
    <property type="entry name" value="MutS_III"/>
    <property type="match status" value="1"/>
</dbReference>
<sequence>MADLAEEMSSGGGGGDGLAMEGCTVVIVAGPPTKTSAVRLGVAVHEERARSDLDDKKRGKVTVYEFEDCDALTNLESLLVGLGGATGIQSVYHSGDESVEKLVGEKGLGIACAETVGGKDLATTSMAQDVETLTGAEGSTGRAVLRSFEGGDGLGMRALAGVIRKSGLLEDEDARGTIELEQGRLNQYMRLDAAAVEALNLFPATSTRDGRAVVQEKAASVFGVLNHCTTKEIGARLLRRWIRQPLLDAAEIRKRQNLVFALKEDDTRRAEIRQQLRQVPDIARLTRRLRGERPRGGLKEMYVLYEFARRLPNLADVLREDSAGDTPACAALVALGDQVHALGSKNRFGKYLELVEGVLDMEYAPAEFRVQSQHDETGELANLYEKLTKIQHSVEDARQELEDGTLSAMAPRFETDAAMLRTYGFHFRINKKHDNDLKKVKGDAKYLSVVSAGIRWTTQGLQTLSERHTDTLGRIEAAQLKLVQQAAQVAATFEPLFEAASSLAAQLDVLASLAHAAAFAPATYVQPELVGLDADAKTRRIQVEAARHPCLEHLEGVDFIANDYRLGSAAGDADEGRFQIITGPNMGGKSTYIRQLGTLLVMAQMGSFVPAEAATLPIVDAVLARVGASDEQLRGVSTFMAEMLDAAAIVKTATADSLVIIDELGRGTSTYDGFGLAWAISRHLATSVGCFCLFATHFHELTVLANEVEKGLVSNKHVAAHATDDAITMLYNVNKGPCQESFGINIASMAGFPPDVIASAKRKADQLERLNTSTSSDTREAEDQALQKVLKFAKLSKTDACDIAKVRALLAA</sequence>
<evidence type="ECO:0000259" key="6">
    <source>
        <dbReference type="PROSITE" id="PS00486"/>
    </source>
</evidence>
<gene>
    <name evidence="7" type="ORF">FCC1311_073342</name>
</gene>
<dbReference type="Gene3D" id="3.40.50.300">
    <property type="entry name" value="P-loop containing nucleotide triphosphate hydrolases"/>
    <property type="match status" value="1"/>
</dbReference>
<dbReference type="FunCoup" id="A0A2R5GR58">
    <property type="interactions" value="383"/>
</dbReference>
<evidence type="ECO:0000256" key="3">
    <source>
        <dbReference type="ARBA" id="ARBA00022840"/>
    </source>
</evidence>
<dbReference type="InterPro" id="IPR011184">
    <property type="entry name" value="DNA_mismatch_repair_Msh2"/>
</dbReference>
<evidence type="ECO:0000256" key="4">
    <source>
        <dbReference type="ARBA" id="ARBA00023125"/>
    </source>
</evidence>
<dbReference type="GO" id="GO:0006312">
    <property type="term" value="P:mitotic recombination"/>
    <property type="evidence" value="ECO:0007669"/>
    <property type="project" value="TreeGrafter"/>
</dbReference>
<dbReference type="Pfam" id="PF00488">
    <property type="entry name" value="MutS_V"/>
    <property type="match status" value="1"/>
</dbReference>
<keyword evidence="5" id="KW-0227">DNA damage</keyword>
<dbReference type="SMART" id="SM00533">
    <property type="entry name" value="MUTSd"/>
    <property type="match status" value="1"/>
</dbReference>
<keyword evidence="5" id="KW-0234">DNA repair</keyword>
<keyword evidence="2" id="KW-0547">Nucleotide-binding</keyword>
<evidence type="ECO:0000256" key="5">
    <source>
        <dbReference type="ARBA" id="ARBA00023204"/>
    </source>
</evidence>
<dbReference type="SUPFAM" id="SSF52540">
    <property type="entry name" value="P-loop containing nucleoside triphosphate hydrolases"/>
    <property type="match status" value="1"/>
</dbReference>
<dbReference type="Gene3D" id="1.10.1420.10">
    <property type="match status" value="2"/>
</dbReference>
<dbReference type="OrthoDB" id="295033at2759"/>
<accession>A0A2R5GR58</accession>
<name>A0A2R5GR58_9STRA</name>
<evidence type="ECO:0000313" key="8">
    <source>
        <dbReference type="Proteomes" id="UP000241890"/>
    </source>
</evidence>
<dbReference type="PANTHER" id="PTHR11361:SF35">
    <property type="entry name" value="DNA MISMATCH REPAIR PROTEIN MSH2"/>
    <property type="match status" value="1"/>
</dbReference>
<dbReference type="InterPro" id="IPR027417">
    <property type="entry name" value="P-loop_NTPase"/>
</dbReference>
<dbReference type="PIRSF" id="PIRSF005813">
    <property type="entry name" value="MSH2"/>
    <property type="match status" value="1"/>
</dbReference>
<dbReference type="FunFam" id="3.40.50.300:FF:005021">
    <property type="entry name" value="Predicted protein"/>
    <property type="match status" value="1"/>
</dbReference>
<dbReference type="GO" id="GO:0032301">
    <property type="term" value="C:MutSalpha complex"/>
    <property type="evidence" value="ECO:0007669"/>
    <property type="project" value="TreeGrafter"/>
</dbReference>
<dbReference type="InterPro" id="IPR045076">
    <property type="entry name" value="MutS"/>
</dbReference>
<dbReference type="InterPro" id="IPR000432">
    <property type="entry name" value="DNA_mismatch_repair_MutS_C"/>
</dbReference>
<dbReference type="Proteomes" id="UP000241890">
    <property type="component" value="Unassembled WGS sequence"/>
</dbReference>
<dbReference type="AlphaFoldDB" id="A0A2R5GR58"/>
<dbReference type="GO" id="GO:0140664">
    <property type="term" value="F:ATP-dependent DNA damage sensor activity"/>
    <property type="evidence" value="ECO:0007669"/>
    <property type="project" value="InterPro"/>
</dbReference>
<protein>
    <submittedName>
        <fullName evidence="7">DNA mismatch repair protein Msh2</fullName>
    </submittedName>
</protein>
<reference evidence="7 8" key="1">
    <citation type="submission" date="2017-12" db="EMBL/GenBank/DDBJ databases">
        <title>Sequencing, de novo assembly and annotation of complete genome of a new Thraustochytrid species, strain FCC1311.</title>
        <authorList>
            <person name="Sedici K."/>
            <person name="Godart F."/>
            <person name="Aiese Cigliano R."/>
            <person name="Sanseverino W."/>
            <person name="Barakat M."/>
            <person name="Ortet P."/>
            <person name="Marechal E."/>
            <person name="Cagnac O."/>
            <person name="Amato A."/>
        </authorList>
    </citation>
    <scope>NUCLEOTIDE SEQUENCE [LARGE SCALE GENOMIC DNA]</scope>
</reference>
<comment type="similarity">
    <text evidence="1">Belongs to the DNA mismatch repair MutS family.</text>
</comment>
<organism evidence="7 8">
    <name type="scientific">Hondaea fermentalgiana</name>
    <dbReference type="NCBI Taxonomy" id="2315210"/>
    <lineage>
        <taxon>Eukaryota</taxon>
        <taxon>Sar</taxon>
        <taxon>Stramenopiles</taxon>
        <taxon>Bigyra</taxon>
        <taxon>Labyrinthulomycetes</taxon>
        <taxon>Thraustochytrida</taxon>
        <taxon>Thraustochytriidae</taxon>
        <taxon>Hondaea</taxon>
    </lineage>
</organism>
<dbReference type="PROSITE" id="PS00486">
    <property type="entry name" value="DNA_MISMATCH_REPAIR_2"/>
    <property type="match status" value="1"/>
</dbReference>
<dbReference type="SUPFAM" id="SSF48334">
    <property type="entry name" value="DNA repair protein MutS, domain III"/>
    <property type="match status" value="1"/>
</dbReference>
<feature type="domain" description="DNA mismatch repair proteins mutS family" evidence="6">
    <location>
        <begin position="657"/>
        <end position="673"/>
    </location>
</feature>
<dbReference type="InterPro" id="IPR036187">
    <property type="entry name" value="DNA_mismatch_repair_MutS_sf"/>
</dbReference>
<comment type="caution">
    <text evidence="7">The sequence shown here is derived from an EMBL/GenBank/DDBJ whole genome shotgun (WGS) entry which is preliminary data.</text>
</comment>
<dbReference type="GO" id="GO:0005524">
    <property type="term" value="F:ATP binding"/>
    <property type="evidence" value="ECO:0007669"/>
    <property type="project" value="UniProtKB-KW"/>
</dbReference>
<dbReference type="PANTHER" id="PTHR11361">
    <property type="entry name" value="DNA MISMATCH REPAIR PROTEIN MUTS FAMILY MEMBER"/>
    <property type="match status" value="1"/>
</dbReference>
<dbReference type="InterPro" id="IPR036678">
    <property type="entry name" value="MutS_con_dom_sf"/>
</dbReference>
<dbReference type="Gene3D" id="3.30.420.110">
    <property type="entry name" value="MutS, connector domain"/>
    <property type="match status" value="1"/>
</dbReference>
<dbReference type="GO" id="GO:0006298">
    <property type="term" value="P:mismatch repair"/>
    <property type="evidence" value="ECO:0007669"/>
    <property type="project" value="InterPro"/>
</dbReference>
<evidence type="ECO:0000313" key="7">
    <source>
        <dbReference type="EMBL" id="GBG31113.1"/>
    </source>
</evidence>